<evidence type="ECO:0000256" key="1">
    <source>
        <dbReference type="SAM" id="MobiDB-lite"/>
    </source>
</evidence>
<keyword evidence="4" id="KW-1185">Reference proteome</keyword>
<dbReference type="InterPro" id="IPR001375">
    <property type="entry name" value="Peptidase_S9_cat"/>
</dbReference>
<reference evidence="3 4" key="1">
    <citation type="submission" date="2023-09" db="EMBL/GenBank/DDBJ databases">
        <title>Microbacterium fusihabitans sp. nov., Microbacterium phycihabitans sp. nov., and Microbacterium cervinum sp. nov., isolated from dried seaweeds of beach.</title>
        <authorList>
            <person name="Lee S.D."/>
        </authorList>
    </citation>
    <scope>NUCLEOTIDE SEQUENCE [LARGE SCALE GENOMIC DNA]</scope>
    <source>
        <strain evidence="3 4">KSW2-29</strain>
    </source>
</reference>
<feature type="domain" description="Peptidase S9 prolyl oligopeptidase catalytic" evidence="2">
    <location>
        <begin position="412"/>
        <end position="616"/>
    </location>
</feature>
<evidence type="ECO:0000259" key="2">
    <source>
        <dbReference type="Pfam" id="PF00326"/>
    </source>
</evidence>
<dbReference type="InterPro" id="IPR011042">
    <property type="entry name" value="6-blade_b-propeller_TolB-like"/>
</dbReference>
<dbReference type="InterPro" id="IPR050585">
    <property type="entry name" value="Xaa-Pro_dipeptidyl-ppase/CocE"/>
</dbReference>
<accession>A0ABU3SH71</accession>
<dbReference type="EMBL" id="JAWDIT010000001">
    <property type="protein sequence ID" value="MDU0344143.1"/>
    <property type="molecule type" value="Genomic_DNA"/>
</dbReference>
<proteinExistence type="predicted"/>
<dbReference type="Proteomes" id="UP001261125">
    <property type="component" value="Unassembled WGS sequence"/>
</dbReference>
<dbReference type="RefSeq" id="WP_316003060.1">
    <property type="nucleotide sequence ID" value="NZ_JAWDIT010000001.1"/>
</dbReference>
<dbReference type="SUPFAM" id="SSF75011">
    <property type="entry name" value="3-carboxy-cis,cis-mucoante lactonizing enzyme"/>
    <property type="match status" value="1"/>
</dbReference>
<dbReference type="Gene3D" id="2.120.10.30">
    <property type="entry name" value="TolB, C-terminal domain"/>
    <property type="match status" value="1"/>
</dbReference>
<comment type="caution">
    <text evidence="3">The sequence shown here is derived from an EMBL/GenBank/DDBJ whole genome shotgun (WGS) entry which is preliminary data.</text>
</comment>
<sequence length="628" mass="66249">MADTLPYGSWPSPITPESVAQASPRVDGARLVGDEVWWGESVPHEAGRVAVKRRRGDGSVETVLPAPANARSAVHEYGGGAWTASDDGELYYVEKTDQRVYALRPGETARPLTSADDAVRHGGLRWEHGALLAVRETHGSSRVPDRAIVRIPLDGPAEVLAEGSDFLAQPALSPDGRRLAWVAWDHPDMPWDATVLRVVDLETGSVHDVAGGSHRAPLQPVWIADDELLYADDPDGRWNLFRRPLDGDAQPLAPADADTGGGLWVLGTRWFGAADDGRVVAVRTNGADEIVEIAPSGIRPLDVPVVAGAAVDDVRGARVLVSGSDAGGRSGLWLVDLDSGLVDLVTGGAASWGDEWMPTARALSTDGPHGPVHAFAYAPTNPDVAPVAGERPPYVVLVHGGPTSHVGPAPSAKTAFFTSRGIGVLDVNYGGSTGYGRAYRDRLKGQWGVVDVDDVAAAASALAEAGLADPDRLAIAGGSAGGWTVLAAVTRTDVFSAGISRYGVGDARALAEDTHDFEARYLDGLIGPLPEAEAIYVERSPLGRLELFRVPLLILQGSEDRVVPPSQAEAIRDALTAHGVPHAYVLYEGEGHGFRRSETVIDSLERELGFLGAVFGFETPGVPALELD</sequence>
<dbReference type="PANTHER" id="PTHR43056:SF5">
    <property type="entry name" value="PEPTIDASE S9 PROLYL OLIGOPEPTIDASE CATALYTIC DOMAIN-CONTAINING PROTEIN"/>
    <property type="match status" value="1"/>
</dbReference>
<protein>
    <submittedName>
        <fullName evidence="3">Prolyl oligopeptidase family serine peptidase</fullName>
    </submittedName>
</protein>
<evidence type="ECO:0000313" key="4">
    <source>
        <dbReference type="Proteomes" id="UP001261125"/>
    </source>
</evidence>
<gene>
    <name evidence="3" type="ORF">RWH44_00385</name>
</gene>
<dbReference type="Pfam" id="PF00326">
    <property type="entry name" value="Peptidase_S9"/>
    <property type="match status" value="1"/>
</dbReference>
<evidence type="ECO:0000313" key="3">
    <source>
        <dbReference type="EMBL" id="MDU0344143.1"/>
    </source>
</evidence>
<dbReference type="Gene3D" id="3.40.50.1820">
    <property type="entry name" value="alpha/beta hydrolase"/>
    <property type="match status" value="1"/>
</dbReference>
<organism evidence="3 4">
    <name type="scientific">Microbacterium phycohabitans</name>
    <dbReference type="NCBI Taxonomy" id="3075993"/>
    <lineage>
        <taxon>Bacteria</taxon>
        <taxon>Bacillati</taxon>
        <taxon>Actinomycetota</taxon>
        <taxon>Actinomycetes</taxon>
        <taxon>Micrococcales</taxon>
        <taxon>Microbacteriaceae</taxon>
        <taxon>Microbacterium</taxon>
    </lineage>
</organism>
<dbReference type="InterPro" id="IPR029058">
    <property type="entry name" value="AB_hydrolase_fold"/>
</dbReference>
<dbReference type="PANTHER" id="PTHR43056">
    <property type="entry name" value="PEPTIDASE S9 PROLYL OLIGOPEPTIDASE"/>
    <property type="match status" value="1"/>
</dbReference>
<feature type="region of interest" description="Disordered" evidence="1">
    <location>
        <begin position="1"/>
        <end position="22"/>
    </location>
</feature>
<name>A0ABU3SH71_9MICO</name>
<dbReference type="SUPFAM" id="SSF53474">
    <property type="entry name" value="alpha/beta-Hydrolases"/>
    <property type="match status" value="1"/>
</dbReference>